<gene>
    <name evidence="2" type="ORF">SAMN02745120_2782</name>
</gene>
<feature type="domain" description="Pyridoxamine 5'-phosphate oxidase N-terminal" evidence="1">
    <location>
        <begin position="9"/>
        <end position="106"/>
    </location>
</feature>
<evidence type="ECO:0000259" key="1">
    <source>
        <dbReference type="Pfam" id="PF01243"/>
    </source>
</evidence>
<dbReference type="RefSeq" id="WP_079590620.1">
    <property type="nucleotide sequence ID" value="NZ_FUYN01000009.1"/>
</dbReference>
<accession>A0A1T5DGC1</accession>
<evidence type="ECO:0000313" key="2">
    <source>
        <dbReference type="EMBL" id="SKB70687.1"/>
    </source>
</evidence>
<dbReference type="Pfam" id="PF01243">
    <property type="entry name" value="PNPOx_N"/>
    <property type="match status" value="1"/>
</dbReference>
<dbReference type="AlphaFoldDB" id="A0A1T5DGC1"/>
<dbReference type="InterPro" id="IPR012349">
    <property type="entry name" value="Split_barrel_FMN-bd"/>
</dbReference>
<dbReference type="InterPro" id="IPR011576">
    <property type="entry name" value="Pyridox_Oxase_N"/>
</dbReference>
<dbReference type="Proteomes" id="UP000243406">
    <property type="component" value="Unassembled WGS sequence"/>
</dbReference>
<dbReference type="EMBL" id="FUYN01000009">
    <property type="protein sequence ID" value="SKB70687.1"/>
    <property type="molecule type" value="Genomic_DNA"/>
</dbReference>
<evidence type="ECO:0000313" key="3">
    <source>
        <dbReference type="Proteomes" id="UP000243406"/>
    </source>
</evidence>
<dbReference type="SUPFAM" id="SSF50475">
    <property type="entry name" value="FMN-binding split barrel"/>
    <property type="match status" value="1"/>
</dbReference>
<reference evidence="3" key="1">
    <citation type="submission" date="2017-02" db="EMBL/GenBank/DDBJ databases">
        <authorList>
            <person name="Varghese N."/>
            <person name="Submissions S."/>
        </authorList>
    </citation>
    <scope>NUCLEOTIDE SEQUENCE [LARGE SCALE GENOMIC DNA]</scope>
    <source>
        <strain evidence="3">ATCC 35199</strain>
    </source>
</reference>
<keyword evidence="3" id="KW-1185">Reference proteome</keyword>
<dbReference type="OrthoDB" id="9792542at2"/>
<name>A0A1T5DGC1_9FIRM</name>
<organism evidence="2 3">
    <name type="scientific">Acetoanaerobium noterae</name>
    <dbReference type="NCBI Taxonomy" id="745369"/>
    <lineage>
        <taxon>Bacteria</taxon>
        <taxon>Bacillati</taxon>
        <taxon>Bacillota</taxon>
        <taxon>Clostridia</taxon>
        <taxon>Peptostreptococcales</taxon>
        <taxon>Filifactoraceae</taxon>
        <taxon>Acetoanaerobium</taxon>
    </lineage>
</organism>
<dbReference type="Gene3D" id="2.30.110.10">
    <property type="entry name" value="Electron Transport, Fmn-binding Protein, Chain A"/>
    <property type="match status" value="1"/>
</dbReference>
<protein>
    <submittedName>
        <fullName evidence="2">Uncharacterized protein, pyridoxamine 5'-phosphate oxidase (PNPOx-like) family</fullName>
    </submittedName>
</protein>
<proteinExistence type="predicted"/>
<sequence>MSNVSEVITYLQNAGVMFLASYDGEVPHVRPVGFIMEHNEQLYLSTGIGSNIYNDLHFNEHFELAAMHPTLPMHRIRVTGKSNFNVPESVMTKYFELNPAMKDVPGICVYELTDWTAIIYEGPTERKEIKK</sequence>